<dbReference type="AlphaFoldDB" id="A0A8H7C2K4"/>
<evidence type="ECO:0000313" key="2">
    <source>
        <dbReference type="Proteomes" id="UP000629468"/>
    </source>
</evidence>
<dbReference type="Proteomes" id="UP000629468">
    <property type="component" value="Unassembled WGS sequence"/>
</dbReference>
<dbReference type="EMBL" id="JABXXO010000014">
    <property type="protein sequence ID" value="KAF7761327.1"/>
    <property type="molecule type" value="Genomic_DNA"/>
</dbReference>
<comment type="caution">
    <text evidence="1">The sequence shown here is derived from an EMBL/GenBank/DDBJ whole genome shotgun (WGS) entry which is preliminary data.</text>
</comment>
<protein>
    <submittedName>
        <fullName evidence="1">Uncharacterized protein</fullName>
    </submittedName>
</protein>
<accession>A0A8H7C2K4</accession>
<reference evidence="1 2" key="1">
    <citation type="journal article" name="Sci. Rep.">
        <title>Telomere-to-telomere assembled and centromere annotated genomes of the two main subspecies of the button mushroom Agaricus bisporus reveal especially polymorphic chromosome ends.</title>
        <authorList>
            <person name="Sonnenberg A.S.M."/>
            <person name="Sedaghat-Telgerd N."/>
            <person name="Lavrijssen B."/>
            <person name="Ohm R.A."/>
            <person name="Hendrickx P.M."/>
            <person name="Scholtmeijer K."/>
            <person name="Baars J.J.P."/>
            <person name="van Peer A."/>
        </authorList>
    </citation>
    <scope>NUCLEOTIDE SEQUENCE [LARGE SCALE GENOMIC DNA]</scope>
    <source>
        <strain evidence="1 2">H119_p4</strain>
    </source>
</reference>
<organism evidence="1 2">
    <name type="scientific">Agaricus bisporus var. burnettii</name>
    <dbReference type="NCBI Taxonomy" id="192524"/>
    <lineage>
        <taxon>Eukaryota</taxon>
        <taxon>Fungi</taxon>
        <taxon>Dikarya</taxon>
        <taxon>Basidiomycota</taxon>
        <taxon>Agaricomycotina</taxon>
        <taxon>Agaricomycetes</taxon>
        <taxon>Agaricomycetidae</taxon>
        <taxon>Agaricales</taxon>
        <taxon>Agaricineae</taxon>
        <taxon>Agaricaceae</taxon>
        <taxon>Agaricus</taxon>
    </lineage>
</organism>
<proteinExistence type="predicted"/>
<evidence type="ECO:0000313" key="1">
    <source>
        <dbReference type="EMBL" id="KAF7761327.1"/>
    </source>
</evidence>
<name>A0A8H7C2K4_AGABI</name>
<sequence>MQKRMIHSATTLAGIYTSKSGKIIKAYIEQKVMPQWAANTKNVDDAGAKVARVVSPGHSGGTDPNEDFHICVKVEDEKGRFLKSPKGTDVWNVYPPGATNAKELKKIAVAWDKEGRK</sequence>
<gene>
    <name evidence="1" type="ORF">Agabi119p4_10736</name>
</gene>